<dbReference type="RefSeq" id="WP_203716689.1">
    <property type="nucleotide sequence ID" value="NZ_BONE01000049.1"/>
</dbReference>
<keyword evidence="3" id="KW-0812">Transmembrane</keyword>
<reference evidence="4 5" key="1">
    <citation type="submission" date="2021-01" db="EMBL/GenBank/DDBJ databases">
        <title>Whole genome shotgun sequence of Asanoa siamensis NBRC 107932.</title>
        <authorList>
            <person name="Komaki H."/>
            <person name="Tamura T."/>
        </authorList>
    </citation>
    <scope>NUCLEOTIDE SEQUENCE [LARGE SCALE GENOMIC DNA]</scope>
    <source>
        <strain evidence="4 5">NBRC 107932</strain>
    </source>
</reference>
<evidence type="ECO:0000256" key="1">
    <source>
        <dbReference type="ARBA" id="ARBA00007381"/>
    </source>
</evidence>
<comment type="similarity">
    <text evidence="1">Belongs to the heat shock protein 70 family.</text>
</comment>
<keyword evidence="3" id="KW-1133">Transmembrane helix</keyword>
<sequence length="600" mass="64579">MTMEWLAKRYAIGLDIGDGESCLAWTDTEDHTEPVVYTRPVTQERSVLTATARARDGAWVFGEQALMVGDAVQFTVNVKRPPETDLQTPDSVLFAQLLLGEFFTRHPELRDDCHVVVGHPSGWPAGAVDIYRRALTSSTVPVSLLSESQSALVHVWERDTDGPLDNVLIVDVGSSTTDFTIIRDLEPRNIPLGADVGCREIDAELATSAMAALGGKPAFQRAMDRPDAAMLLRLACRRAKEAQFSGATFILHDRPEALDPALAPIFDLATGWLRTQDIKHLVARTGGWADRFEALLTEVRAWLTVPPALLVLTGGGSRMDVVAARCRAVFPESDLDHDPEPSFSVARGLAGAGRHQARVARFRQEMTGLPQIPEVEEAIREHTLTTFEETKQVVLARLRAAKTADWSKEVDSLPSSEADAQRTENGLDRIIRPHAEAICRRYGIDVEIGTSIKLTPGRMFTLNYVGRIAVASTSPQVLSAAASSGRPAVPINPATVQLLAKAVAGGVAAVRQHGFAAAVGRGARVGGKYALITGGVVAAGLAIAVGTDKVMDVRHRKAFLATVEAAELPNEFVADLVADLSSEISRVVNESVAPLLKLVS</sequence>
<evidence type="ECO:0000313" key="5">
    <source>
        <dbReference type="Proteomes" id="UP000604117"/>
    </source>
</evidence>
<dbReference type="InterPro" id="IPR018181">
    <property type="entry name" value="Heat_shock_70_CS"/>
</dbReference>
<accession>A0ABQ4CX29</accession>
<proteinExistence type="inferred from homology"/>
<evidence type="ECO:0008006" key="6">
    <source>
        <dbReference type="Google" id="ProtNLM"/>
    </source>
</evidence>
<feature type="transmembrane region" description="Helical" evidence="3">
    <location>
        <begin position="529"/>
        <end position="547"/>
    </location>
</feature>
<dbReference type="CDD" id="cd10170">
    <property type="entry name" value="ASKHA_NBD_HSP70"/>
    <property type="match status" value="1"/>
</dbReference>
<dbReference type="PROSITE" id="PS00329">
    <property type="entry name" value="HSP70_2"/>
    <property type="match status" value="1"/>
</dbReference>
<evidence type="ECO:0000256" key="3">
    <source>
        <dbReference type="SAM" id="Phobius"/>
    </source>
</evidence>
<dbReference type="InterPro" id="IPR043129">
    <property type="entry name" value="ATPase_NBD"/>
</dbReference>
<evidence type="ECO:0000313" key="4">
    <source>
        <dbReference type="EMBL" id="GIF75849.1"/>
    </source>
</evidence>
<gene>
    <name evidence="4" type="ORF">Asi02nite_53670</name>
</gene>
<dbReference type="SUPFAM" id="SSF53067">
    <property type="entry name" value="Actin-like ATPase domain"/>
    <property type="match status" value="1"/>
</dbReference>
<organism evidence="4 5">
    <name type="scientific">Asanoa siamensis</name>
    <dbReference type="NCBI Taxonomy" id="926357"/>
    <lineage>
        <taxon>Bacteria</taxon>
        <taxon>Bacillati</taxon>
        <taxon>Actinomycetota</taxon>
        <taxon>Actinomycetes</taxon>
        <taxon>Micromonosporales</taxon>
        <taxon>Micromonosporaceae</taxon>
        <taxon>Asanoa</taxon>
    </lineage>
</organism>
<dbReference type="Gene3D" id="3.30.420.40">
    <property type="match status" value="2"/>
</dbReference>
<keyword evidence="3" id="KW-0472">Membrane</keyword>
<protein>
    <recommendedName>
        <fullName evidence="6">Hsp70 protein</fullName>
    </recommendedName>
</protein>
<dbReference type="Proteomes" id="UP000604117">
    <property type="component" value="Unassembled WGS sequence"/>
</dbReference>
<evidence type="ECO:0000256" key="2">
    <source>
        <dbReference type="ARBA" id="ARBA00023016"/>
    </source>
</evidence>
<comment type="caution">
    <text evidence="4">The sequence shown here is derived from an EMBL/GenBank/DDBJ whole genome shotgun (WGS) entry which is preliminary data.</text>
</comment>
<dbReference type="Gene3D" id="3.90.640.10">
    <property type="entry name" value="Actin, Chain A, domain 4"/>
    <property type="match status" value="1"/>
</dbReference>
<keyword evidence="5" id="KW-1185">Reference proteome</keyword>
<dbReference type="EMBL" id="BONE01000049">
    <property type="protein sequence ID" value="GIF75849.1"/>
    <property type="molecule type" value="Genomic_DNA"/>
</dbReference>
<name>A0ABQ4CX29_9ACTN</name>
<keyword evidence="2" id="KW-0346">Stress response</keyword>